<keyword evidence="3" id="KW-1185">Reference proteome</keyword>
<dbReference type="RefSeq" id="WP_188477292.1">
    <property type="nucleotide sequence ID" value="NZ_BMFJ01000001.1"/>
</dbReference>
<accession>A0A917A723</accession>
<organism evidence="2 3">
    <name type="scientific">Primorskyibacter flagellatus</name>
    <dbReference type="NCBI Taxonomy" id="1387277"/>
    <lineage>
        <taxon>Bacteria</taxon>
        <taxon>Pseudomonadati</taxon>
        <taxon>Pseudomonadota</taxon>
        <taxon>Alphaproteobacteria</taxon>
        <taxon>Rhodobacterales</taxon>
        <taxon>Roseobacteraceae</taxon>
        <taxon>Primorskyibacter</taxon>
    </lineage>
</organism>
<dbReference type="AlphaFoldDB" id="A0A917A723"/>
<name>A0A917A723_9RHOB</name>
<feature type="compositionally biased region" description="Basic and acidic residues" evidence="1">
    <location>
        <begin position="1"/>
        <end position="56"/>
    </location>
</feature>
<comment type="caution">
    <text evidence="2">The sequence shown here is derived from an EMBL/GenBank/DDBJ whole genome shotgun (WGS) entry which is preliminary data.</text>
</comment>
<feature type="region of interest" description="Disordered" evidence="1">
    <location>
        <begin position="101"/>
        <end position="146"/>
    </location>
</feature>
<evidence type="ECO:0000313" key="3">
    <source>
        <dbReference type="Proteomes" id="UP000612855"/>
    </source>
</evidence>
<proteinExistence type="predicted"/>
<evidence type="ECO:0000256" key="1">
    <source>
        <dbReference type="SAM" id="MobiDB-lite"/>
    </source>
</evidence>
<gene>
    <name evidence="2" type="ORF">GCM10011360_17770</name>
</gene>
<evidence type="ECO:0000313" key="2">
    <source>
        <dbReference type="EMBL" id="GGE30160.1"/>
    </source>
</evidence>
<feature type="region of interest" description="Disordered" evidence="1">
    <location>
        <begin position="1"/>
        <end position="58"/>
    </location>
</feature>
<evidence type="ECO:0008006" key="4">
    <source>
        <dbReference type="Google" id="ProtNLM"/>
    </source>
</evidence>
<protein>
    <recommendedName>
        <fullName evidence="4">Terminase small subunit</fullName>
    </recommendedName>
</protein>
<dbReference type="Proteomes" id="UP000612855">
    <property type="component" value="Unassembled WGS sequence"/>
</dbReference>
<reference evidence="3" key="1">
    <citation type="journal article" date="2019" name="Int. J. Syst. Evol. Microbiol.">
        <title>The Global Catalogue of Microorganisms (GCM) 10K type strain sequencing project: providing services to taxonomists for standard genome sequencing and annotation.</title>
        <authorList>
            <consortium name="The Broad Institute Genomics Platform"/>
            <consortium name="The Broad Institute Genome Sequencing Center for Infectious Disease"/>
            <person name="Wu L."/>
            <person name="Ma J."/>
        </authorList>
    </citation>
    <scope>NUCLEOTIDE SEQUENCE [LARGE SCALE GENOMIC DNA]</scope>
    <source>
        <strain evidence="3">CGMCC 1.12664</strain>
    </source>
</reference>
<dbReference type="EMBL" id="BMFJ01000001">
    <property type="protein sequence ID" value="GGE30160.1"/>
    <property type="molecule type" value="Genomic_DNA"/>
</dbReference>
<sequence>MAKPKKSEGQKVREAMDGPTFEHDALIDQIEARAKEEYERGSDAGESAAKTKEFIEKTGMNSQAFSWSKSILKKLPKKDGAHKAMDIIRSLKRAIPMLENHITGQSSEDMFDGKAPEGQGDTEEQPEAAPEPKKGVVTPLDFGGKS</sequence>